<dbReference type="GO" id="GO:0005524">
    <property type="term" value="F:ATP binding"/>
    <property type="evidence" value="ECO:0007669"/>
    <property type="project" value="UniProtKB-KW"/>
</dbReference>
<dbReference type="CDD" id="cd02165">
    <property type="entry name" value="NMNAT"/>
    <property type="match status" value="1"/>
</dbReference>
<gene>
    <name evidence="11" type="primary">nadD</name>
    <name evidence="13" type="ORF">TSACC_23346</name>
</gene>
<dbReference type="UniPathway" id="UPA00253">
    <property type="reaction ID" value="UER00332"/>
</dbReference>
<evidence type="ECO:0000256" key="10">
    <source>
        <dbReference type="ARBA" id="ARBA00048721"/>
    </source>
</evidence>
<dbReference type="AlphaFoldDB" id="A0A146GCN1"/>
<evidence type="ECO:0000256" key="11">
    <source>
        <dbReference type="HAMAP-Rule" id="MF_00244"/>
    </source>
</evidence>
<evidence type="ECO:0000256" key="4">
    <source>
        <dbReference type="ARBA" id="ARBA00022642"/>
    </source>
</evidence>
<comment type="similarity">
    <text evidence="3 11">Belongs to the NadD family.</text>
</comment>
<feature type="domain" description="Cytidyltransferase-like" evidence="12">
    <location>
        <begin position="10"/>
        <end position="163"/>
    </location>
</feature>
<keyword evidence="14" id="KW-1185">Reference proteome</keyword>
<accession>A0A146GCN1</accession>
<keyword evidence="6 11" id="KW-0548">Nucleotidyltransferase</keyword>
<keyword evidence="9 11" id="KW-0520">NAD</keyword>
<evidence type="ECO:0000313" key="13">
    <source>
        <dbReference type="EMBL" id="GAT34912.1"/>
    </source>
</evidence>
<dbReference type="InterPro" id="IPR004821">
    <property type="entry name" value="Cyt_trans-like"/>
</dbReference>
<dbReference type="GO" id="GO:0004515">
    <property type="term" value="F:nicotinate-nucleotide adenylyltransferase activity"/>
    <property type="evidence" value="ECO:0007669"/>
    <property type="project" value="UniProtKB-UniRule"/>
</dbReference>
<dbReference type="NCBIfam" id="NF000840">
    <property type="entry name" value="PRK00071.1-3"/>
    <property type="match status" value="1"/>
</dbReference>
<evidence type="ECO:0000256" key="8">
    <source>
        <dbReference type="ARBA" id="ARBA00022840"/>
    </source>
</evidence>
<evidence type="ECO:0000256" key="2">
    <source>
        <dbReference type="ARBA" id="ARBA00005019"/>
    </source>
</evidence>
<dbReference type="STRING" id="690879.TSACC_23346"/>
<comment type="pathway">
    <text evidence="2 11">Cofactor biosynthesis; NAD(+) biosynthesis; deamido-NAD(+) from nicotinate D-ribonucleotide: step 1/1.</text>
</comment>
<evidence type="ECO:0000256" key="9">
    <source>
        <dbReference type="ARBA" id="ARBA00023027"/>
    </source>
</evidence>
<proteinExistence type="inferred from homology"/>
<dbReference type="InterPro" id="IPR014729">
    <property type="entry name" value="Rossmann-like_a/b/a_fold"/>
</dbReference>
<dbReference type="HAMAP" id="MF_00244">
    <property type="entry name" value="NaMN_adenylyltr"/>
    <property type="match status" value="1"/>
</dbReference>
<organism evidence="13 14">
    <name type="scientific">Terrimicrobium sacchariphilum</name>
    <dbReference type="NCBI Taxonomy" id="690879"/>
    <lineage>
        <taxon>Bacteria</taxon>
        <taxon>Pseudomonadati</taxon>
        <taxon>Verrucomicrobiota</taxon>
        <taxon>Terrimicrobiia</taxon>
        <taxon>Terrimicrobiales</taxon>
        <taxon>Terrimicrobiaceae</taxon>
        <taxon>Terrimicrobium</taxon>
    </lineage>
</organism>
<evidence type="ECO:0000256" key="3">
    <source>
        <dbReference type="ARBA" id="ARBA00009014"/>
    </source>
</evidence>
<keyword evidence="8 11" id="KW-0067">ATP-binding</keyword>
<comment type="caution">
    <text evidence="13">The sequence shown here is derived from an EMBL/GenBank/DDBJ whole genome shotgun (WGS) entry which is preliminary data.</text>
</comment>
<dbReference type="EMBL" id="BDCO01000002">
    <property type="protein sequence ID" value="GAT34912.1"/>
    <property type="molecule type" value="Genomic_DNA"/>
</dbReference>
<evidence type="ECO:0000256" key="5">
    <source>
        <dbReference type="ARBA" id="ARBA00022679"/>
    </source>
</evidence>
<reference evidence="14" key="1">
    <citation type="journal article" date="2017" name="Genome Announc.">
        <title>Draft Genome Sequence of Terrimicrobium sacchariphilum NM-5T, a Facultative Anaerobic Soil Bacterium of the Class Spartobacteria.</title>
        <authorList>
            <person name="Qiu Y.L."/>
            <person name="Tourlousse D.M."/>
            <person name="Matsuura N."/>
            <person name="Ohashi A."/>
            <person name="Sekiguchi Y."/>
        </authorList>
    </citation>
    <scope>NUCLEOTIDE SEQUENCE [LARGE SCALE GENOMIC DNA]</scope>
    <source>
        <strain evidence="14">NM-5</strain>
    </source>
</reference>
<evidence type="ECO:0000256" key="6">
    <source>
        <dbReference type="ARBA" id="ARBA00022695"/>
    </source>
</evidence>
<dbReference type="Pfam" id="PF01467">
    <property type="entry name" value="CTP_transf_like"/>
    <property type="match status" value="1"/>
</dbReference>
<keyword evidence="4 11" id="KW-0662">Pyridine nucleotide biosynthesis</keyword>
<comment type="function">
    <text evidence="1 11">Catalyzes the reversible adenylation of nicotinate mononucleotide (NaMN) to nicotinic acid adenine dinucleotide (NaAD).</text>
</comment>
<sequence>MNPSPLKIGLYGGTFDPIHNGHLLLARDALERLKLSKIVFIPANLSPHKLRKPPAPADIRCEMIQAAIEGEKYFEIDRCEVEREGPSYAVDTARLYRERYPEAKLHYLVGDDNLEELNTWREVDQLKELVQFVVLTRAGVPFLSGLPIISRNIELSSTEIRNRVARGNSIRYMVPVATCDVIKKYRLYRND</sequence>
<dbReference type="PANTHER" id="PTHR39321:SF3">
    <property type="entry name" value="PHOSPHOPANTETHEINE ADENYLYLTRANSFERASE"/>
    <property type="match status" value="1"/>
</dbReference>
<dbReference type="RefSeq" id="WP_075080502.1">
    <property type="nucleotide sequence ID" value="NZ_BDCO01000002.1"/>
</dbReference>
<evidence type="ECO:0000256" key="1">
    <source>
        <dbReference type="ARBA" id="ARBA00002324"/>
    </source>
</evidence>
<dbReference type="Proteomes" id="UP000076023">
    <property type="component" value="Unassembled WGS sequence"/>
</dbReference>
<keyword evidence="5 11" id="KW-0808">Transferase</keyword>
<dbReference type="PANTHER" id="PTHR39321">
    <property type="entry name" value="NICOTINATE-NUCLEOTIDE ADENYLYLTRANSFERASE-RELATED"/>
    <property type="match status" value="1"/>
</dbReference>
<comment type="catalytic activity">
    <reaction evidence="10 11">
        <text>nicotinate beta-D-ribonucleotide + ATP + H(+) = deamido-NAD(+) + diphosphate</text>
        <dbReference type="Rhea" id="RHEA:22860"/>
        <dbReference type="ChEBI" id="CHEBI:15378"/>
        <dbReference type="ChEBI" id="CHEBI:30616"/>
        <dbReference type="ChEBI" id="CHEBI:33019"/>
        <dbReference type="ChEBI" id="CHEBI:57502"/>
        <dbReference type="ChEBI" id="CHEBI:58437"/>
        <dbReference type="EC" id="2.7.7.18"/>
    </reaction>
</comment>
<dbReference type="EC" id="2.7.7.18" evidence="11"/>
<evidence type="ECO:0000313" key="14">
    <source>
        <dbReference type="Proteomes" id="UP000076023"/>
    </source>
</evidence>
<dbReference type="InterPro" id="IPR005248">
    <property type="entry name" value="NadD/NMNAT"/>
</dbReference>
<dbReference type="NCBIfam" id="TIGR00482">
    <property type="entry name" value="nicotinate (nicotinamide) nucleotide adenylyltransferase"/>
    <property type="match status" value="1"/>
</dbReference>
<keyword evidence="7 11" id="KW-0547">Nucleotide-binding</keyword>
<protein>
    <recommendedName>
        <fullName evidence="11">Probable nicotinate-nucleotide adenylyltransferase</fullName>
        <ecNumber evidence="11">2.7.7.18</ecNumber>
    </recommendedName>
    <alternativeName>
        <fullName evidence="11">Deamido-NAD(+) diphosphorylase</fullName>
    </alternativeName>
    <alternativeName>
        <fullName evidence="11">Deamido-NAD(+) pyrophosphorylase</fullName>
    </alternativeName>
    <alternativeName>
        <fullName evidence="11">Nicotinate mononucleotide adenylyltransferase</fullName>
        <shortName evidence="11">NaMN adenylyltransferase</shortName>
    </alternativeName>
</protein>
<dbReference type="Gene3D" id="3.40.50.620">
    <property type="entry name" value="HUPs"/>
    <property type="match status" value="1"/>
</dbReference>
<name>A0A146GCN1_TERSA</name>
<dbReference type="SUPFAM" id="SSF52374">
    <property type="entry name" value="Nucleotidylyl transferase"/>
    <property type="match status" value="1"/>
</dbReference>
<dbReference type="InParanoid" id="A0A146GCN1"/>
<dbReference type="FunCoup" id="A0A146GCN1">
    <property type="interactions" value="295"/>
</dbReference>
<evidence type="ECO:0000256" key="7">
    <source>
        <dbReference type="ARBA" id="ARBA00022741"/>
    </source>
</evidence>
<dbReference type="GO" id="GO:0009435">
    <property type="term" value="P:NAD+ biosynthetic process"/>
    <property type="evidence" value="ECO:0007669"/>
    <property type="project" value="UniProtKB-UniRule"/>
</dbReference>
<dbReference type="OrthoDB" id="5295945at2"/>
<evidence type="ECO:0000259" key="12">
    <source>
        <dbReference type="Pfam" id="PF01467"/>
    </source>
</evidence>
<dbReference type="NCBIfam" id="TIGR00125">
    <property type="entry name" value="cyt_tran_rel"/>
    <property type="match status" value="1"/>
</dbReference>